<comment type="caution">
    <text evidence="1">The sequence shown here is derived from an EMBL/GenBank/DDBJ whole genome shotgun (WGS) entry which is preliminary data.</text>
</comment>
<evidence type="ECO:0000313" key="1">
    <source>
        <dbReference type="EMBL" id="EBS6065895.1"/>
    </source>
</evidence>
<organism evidence="1">
    <name type="scientific">Salmonella abony</name>
    <dbReference type="NCBI Taxonomy" id="29482"/>
    <lineage>
        <taxon>Bacteria</taxon>
        <taxon>Pseudomonadati</taxon>
        <taxon>Pseudomonadota</taxon>
        <taxon>Gammaproteobacteria</taxon>
        <taxon>Enterobacterales</taxon>
        <taxon>Enterobacteriaceae</taxon>
        <taxon>Salmonella</taxon>
    </lineage>
</organism>
<proteinExistence type="predicted"/>
<dbReference type="EMBL" id="AAGWAL010000008">
    <property type="protein sequence ID" value="EBS6065895.1"/>
    <property type="molecule type" value="Genomic_DNA"/>
</dbReference>
<protein>
    <submittedName>
        <fullName evidence="1">Uncharacterized protein</fullName>
    </submittedName>
</protein>
<reference evidence="1" key="1">
    <citation type="submission" date="2018-07" db="EMBL/GenBank/DDBJ databases">
        <authorList>
            <person name="Ashton P.M."/>
            <person name="Dallman T."/>
            <person name="Nair S."/>
            <person name="De Pinna E."/>
            <person name="Peters T."/>
            <person name="Grant K."/>
        </authorList>
    </citation>
    <scope>NUCLEOTIDE SEQUENCE</scope>
    <source>
        <strain evidence="1">506860</strain>
    </source>
</reference>
<accession>A0A5V0F6U2</accession>
<gene>
    <name evidence="1" type="ORF">DVF10_07375</name>
</gene>
<dbReference type="AlphaFoldDB" id="A0A5V0F6U2"/>
<name>A0A5V0F6U2_SALAB</name>
<sequence length="71" mass="7936">MTNISPVRARYSPIWVIVDVHDLSSNRLPDGSQHPFGSGRSLHPLSTPLQHGIRFFHHPLTATTSQPLTVR</sequence>